<keyword evidence="5" id="KW-1185">Reference proteome</keyword>
<keyword evidence="2" id="KW-0694">RNA-binding</keyword>
<proteinExistence type="predicted"/>
<evidence type="ECO:0000256" key="3">
    <source>
        <dbReference type="SAM" id="MobiDB-lite"/>
    </source>
</evidence>
<dbReference type="Gene3D" id="3.30.1370.10">
    <property type="entry name" value="K Homology domain, type 1"/>
    <property type="match status" value="3"/>
</dbReference>
<accession>A0ABM1FHF8</accession>
<dbReference type="PANTHER" id="PTHR10288">
    <property type="entry name" value="KH DOMAIN CONTAINING RNA BINDING PROTEIN"/>
    <property type="match status" value="1"/>
</dbReference>
<organism evidence="5 6">
    <name type="scientific">Solanum pennellii</name>
    <name type="common">Tomato</name>
    <name type="synonym">Lycopersicon pennellii</name>
    <dbReference type="NCBI Taxonomy" id="28526"/>
    <lineage>
        <taxon>Eukaryota</taxon>
        <taxon>Viridiplantae</taxon>
        <taxon>Streptophyta</taxon>
        <taxon>Embryophyta</taxon>
        <taxon>Tracheophyta</taxon>
        <taxon>Spermatophyta</taxon>
        <taxon>Magnoliopsida</taxon>
        <taxon>eudicotyledons</taxon>
        <taxon>Gunneridae</taxon>
        <taxon>Pentapetalae</taxon>
        <taxon>asterids</taxon>
        <taxon>lamiids</taxon>
        <taxon>Solanales</taxon>
        <taxon>Solanaceae</taxon>
        <taxon>Solanoideae</taxon>
        <taxon>Solaneae</taxon>
        <taxon>Solanum</taxon>
        <taxon>Solanum subgen. Lycopersicon</taxon>
    </lineage>
</organism>
<dbReference type="RefSeq" id="XP_015056906.1">
    <property type="nucleotide sequence ID" value="XM_015201420.2"/>
</dbReference>
<feature type="domain" description="K Homology" evidence="4">
    <location>
        <begin position="31"/>
        <end position="127"/>
    </location>
</feature>
<sequence length="614" mass="66192">MNNQNHYRPPIKKFGSGSSSGGDPTAVLHPGQVHFRLLCHVSTAGGVIGNSGGLIRQLEAQTGCRIRFEDPLPNCHERVVNITGDSIIDRKIRVSYEGSDEEVEVVEVSRAQEGLIRVYERVLQVEGNGGAVGCRLLAISGQIGALMGKGGVIVDGIRKSTGAKIKVLTKEQLPACAVVPREELIQIMGVIAVVKRALVHVSRRLQIRLPAERYKDQVTSKGASHEQPVDYPLDTKSSIQPLPRNAVNHSSVAHSLSSDIDRVLNLDADSAQRKVVFRLLCSYISAGGVIGKGAQIVKALEKDTGASIKFSTPTVRSKERVAIISSLEVRKPLYSPAQVATVRVFERSVEVSREHGHIKAGSISARILVGPHEVKCLLDEKGIVSSDIGSAMRVEVQLLDAENAPNCAAENDKIVQIIGEHDNVRNALIQLTGRLREMVFSSLVSEGAVPTNYSCSSRSKSSKHESGTSMPSQPDHLSSFSTLYQTDHLGFGPNLGGPHTLLQDKSKDRSNNKMGKPVKRSMGSWKSSHGGRESGRMDENETASKPVVINVPKQKFGSVYGEDGSNLTRLKEISGATVVLQDPGPGECDGKVTISGTPEQIQMAQSLLQAFIFL</sequence>
<dbReference type="Proteomes" id="UP000694930">
    <property type="component" value="Chromosome 11"/>
</dbReference>
<evidence type="ECO:0000313" key="5">
    <source>
        <dbReference type="Proteomes" id="UP000694930"/>
    </source>
</evidence>
<feature type="compositionally biased region" description="Basic and acidic residues" evidence="3">
    <location>
        <begin position="530"/>
        <end position="539"/>
    </location>
</feature>
<feature type="domain" description="K Homology" evidence="4">
    <location>
        <begin position="543"/>
        <end position="613"/>
    </location>
</feature>
<feature type="domain" description="K Homology" evidence="4">
    <location>
        <begin position="361"/>
        <end position="436"/>
    </location>
</feature>
<feature type="compositionally biased region" description="Basic and acidic residues" evidence="3">
    <location>
        <begin position="502"/>
        <end position="511"/>
    </location>
</feature>
<reference evidence="6" key="2">
    <citation type="submission" date="2025-08" db="UniProtKB">
        <authorList>
            <consortium name="RefSeq"/>
        </authorList>
    </citation>
    <scope>IDENTIFICATION</scope>
</reference>
<name>A0ABM1FHF8_SOLPN</name>
<evidence type="ECO:0000259" key="4">
    <source>
        <dbReference type="SMART" id="SM00322"/>
    </source>
</evidence>
<dbReference type="InterPro" id="IPR036612">
    <property type="entry name" value="KH_dom_type_1_sf"/>
</dbReference>
<gene>
    <name evidence="6" type="primary">LOC107003153</name>
</gene>
<protein>
    <submittedName>
        <fullName evidence="6">KH domain-containing protein HEN4</fullName>
    </submittedName>
</protein>
<dbReference type="SUPFAM" id="SSF54791">
    <property type="entry name" value="Eukaryotic type KH-domain (KH-domain type I)"/>
    <property type="match status" value="5"/>
</dbReference>
<dbReference type="InterPro" id="IPR004088">
    <property type="entry name" value="KH_dom_type_1"/>
</dbReference>
<evidence type="ECO:0000256" key="2">
    <source>
        <dbReference type="PROSITE-ProRule" id="PRU00117"/>
    </source>
</evidence>
<dbReference type="PROSITE" id="PS50084">
    <property type="entry name" value="KH_TYPE_1"/>
    <property type="match status" value="4"/>
</dbReference>
<feature type="domain" description="K Homology" evidence="4">
    <location>
        <begin position="130"/>
        <end position="206"/>
    </location>
</feature>
<dbReference type="GeneID" id="107003153"/>
<feature type="domain" description="K Homology" evidence="4">
    <location>
        <begin position="273"/>
        <end position="349"/>
    </location>
</feature>
<dbReference type="InterPro" id="IPR004087">
    <property type="entry name" value="KH_dom"/>
</dbReference>
<dbReference type="Gene3D" id="3.30.310.210">
    <property type="match status" value="1"/>
</dbReference>
<feature type="region of interest" description="Disordered" evidence="3">
    <location>
        <begin position="492"/>
        <end position="542"/>
    </location>
</feature>
<feature type="compositionally biased region" description="Polar residues" evidence="3">
    <location>
        <begin position="470"/>
        <end position="479"/>
    </location>
</feature>
<dbReference type="Pfam" id="PF00013">
    <property type="entry name" value="KH_1"/>
    <property type="match status" value="4"/>
</dbReference>
<feature type="region of interest" description="Disordered" evidence="3">
    <location>
        <begin position="1"/>
        <end position="26"/>
    </location>
</feature>
<feature type="region of interest" description="Disordered" evidence="3">
    <location>
        <begin position="449"/>
        <end position="479"/>
    </location>
</feature>
<dbReference type="SMART" id="SM00322">
    <property type="entry name" value="KH"/>
    <property type="match status" value="5"/>
</dbReference>
<evidence type="ECO:0000313" key="6">
    <source>
        <dbReference type="RefSeq" id="XP_015056906.1"/>
    </source>
</evidence>
<keyword evidence="1" id="KW-0677">Repeat</keyword>
<reference evidence="5" key="1">
    <citation type="journal article" date="2014" name="Nat. Genet.">
        <title>The genome of the stress-tolerant wild tomato species Solanum pennellii.</title>
        <authorList>
            <person name="Bolger A."/>
            <person name="Scossa F."/>
            <person name="Bolger M.E."/>
            <person name="Lanz C."/>
            <person name="Maumus F."/>
            <person name="Tohge T."/>
            <person name="Quesneville H."/>
            <person name="Alseekh S."/>
            <person name="Sorensen I."/>
            <person name="Lichtenstein G."/>
            <person name="Fich E.A."/>
            <person name="Conte M."/>
            <person name="Keller H."/>
            <person name="Schneeberger K."/>
            <person name="Schwacke R."/>
            <person name="Ofner I."/>
            <person name="Vrebalov J."/>
            <person name="Xu Y."/>
            <person name="Osorio S."/>
            <person name="Aflitos S.A."/>
            <person name="Schijlen E."/>
            <person name="Jimenez-Gomez J.M."/>
            <person name="Ryngajllo M."/>
            <person name="Kimura S."/>
            <person name="Kumar R."/>
            <person name="Koenig D."/>
            <person name="Headland L.R."/>
            <person name="Maloof J.N."/>
            <person name="Sinha N."/>
            <person name="van Ham R.C."/>
            <person name="Lankhorst R.K."/>
            <person name="Mao L."/>
            <person name="Vogel A."/>
            <person name="Arsova B."/>
            <person name="Panstruga R."/>
            <person name="Fei Z."/>
            <person name="Rose J.K."/>
            <person name="Zamir D."/>
            <person name="Carrari F."/>
            <person name="Giovannoni J.J."/>
            <person name="Weigel D."/>
            <person name="Usadel B."/>
            <person name="Fernie A.R."/>
        </authorList>
    </citation>
    <scope>NUCLEOTIDE SEQUENCE [LARGE SCALE GENOMIC DNA]</scope>
    <source>
        <strain evidence="5">cv. LA0716</strain>
    </source>
</reference>
<evidence type="ECO:0000256" key="1">
    <source>
        <dbReference type="ARBA" id="ARBA00022737"/>
    </source>
</evidence>